<organism evidence="2 3">
    <name type="scientific">Gadus morhua</name>
    <name type="common">Atlantic cod</name>
    <dbReference type="NCBI Taxonomy" id="8049"/>
    <lineage>
        <taxon>Eukaryota</taxon>
        <taxon>Metazoa</taxon>
        <taxon>Chordata</taxon>
        <taxon>Craniata</taxon>
        <taxon>Vertebrata</taxon>
        <taxon>Euteleostomi</taxon>
        <taxon>Actinopterygii</taxon>
        <taxon>Neopterygii</taxon>
        <taxon>Teleostei</taxon>
        <taxon>Neoteleostei</taxon>
        <taxon>Acanthomorphata</taxon>
        <taxon>Zeiogadaria</taxon>
        <taxon>Gadariae</taxon>
        <taxon>Gadiformes</taxon>
        <taxon>Gadoidei</taxon>
        <taxon>Gadidae</taxon>
        <taxon>Gadus</taxon>
    </lineage>
</organism>
<dbReference type="Ensembl" id="ENSGMOT00000049322.1">
    <property type="protein sequence ID" value="ENSGMOP00000051580.1"/>
    <property type="gene ID" value="ENSGMOG00000031959.1"/>
</dbReference>
<dbReference type="GeneTree" id="ENSGT00630000089884"/>
<keyword evidence="3" id="KW-1185">Reference proteome</keyword>
<dbReference type="GO" id="GO:0005829">
    <property type="term" value="C:cytosol"/>
    <property type="evidence" value="ECO:0007669"/>
    <property type="project" value="TreeGrafter"/>
</dbReference>
<accession>A0A8C5BV38</accession>
<dbReference type="InterPro" id="IPR031248">
    <property type="entry name" value="RNF213"/>
</dbReference>
<dbReference type="AlphaFoldDB" id="A0A8C5BV38"/>
<reference evidence="2" key="1">
    <citation type="submission" date="2025-08" db="UniProtKB">
        <authorList>
            <consortium name="Ensembl"/>
        </authorList>
    </citation>
    <scope>IDENTIFICATION</scope>
</reference>
<feature type="chain" id="PRO_5034103978" evidence="1">
    <location>
        <begin position="28"/>
        <end position="332"/>
    </location>
</feature>
<dbReference type="OMA" id="HATHRYK"/>
<proteinExistence type="predicted"/>
<dbReference type="GO" id="GO:2000051">
    <property type="term" value="P:negative regulation of non-canonical Wnt signaling pathway"/>
    <property type="evidence" value="ECO:0007669"/>
    <property type="project" value="TreeGrafter"/>
</dbReference>
<dbReference type="GO" id="GO:0016887">
    <property type="term" value="F:ATP hydrolysis activity"/>
    <property type="evidence" value="ECO:0007669"/>
    <property type="project" value="InterPro"/>
</dbReference>
<dbReference type="GO" id="GO:0002040">
    <property type="term" value="P:sprouting angiogenesis"/>
    <property type="evidence" value="ECO:0007669"/>
    <property type="project" value="TreeGrafter"/>
</dbReference>
<dbReference type="PANTHER" id="PTHR22605:SF18">
    <property type="entry name" value="E3 UBIQUITIN-PROTEIN LIGASE RNF213-ALPHA"/>
    <property type="match status" value="1"/>
</dbReference>
<evidence type="ECO:0000313" key="3">
    <source>
        <dbReference type="Proteomes" id="UP000694546"/>
    </source>
</evidence>
<dbReference type="GO" id="GO:0005730">
    <property type="term" value="C:nucleolus"/>
    <property type="evidence" value="ECO:0007669"/>
    <property type="project" value="TreeGrafter"/>
</dbReference>
<evidence type="ECO:0000313" key="2">
    <source>
        <dbReference type="Ensembl" id="ENSGMOP00000051580.1"/>
    </source>
</evidence>
<sequence>MCNESAFHLKLIIYIFILVCVSPPSPPFPPSYEVSPADLTDQQVIRYELDQELMPLVLANSQYSLERGKETLHEYDLAKIQQQVLTHFLQGRPIITLQGIPTLVNRHERDYAIILKDVKGKVEQEALQSRPASRLAAELRSYSEVCEALTALEVALGFLAMTGGDPDMLLSCYLEEVLQMKEQTAPQVLKALAVCRLRHCVALWQLLTSLKSQNMMRLKGDPFAAFPEKYKLPLSDEDRRLLSGFIVKTVADGFLLEMHEFLLLKLKNPNAPEEYRPDWGLRDTVVSYMERKDLDVSPEVEDLFPEEICLSHYIEAWKFSVVFKQENSSQRF</sequence>
<protein>
    <submittedName>
        <fullName evidence="2">Uncharacterized protein</fullName>
    </submittedName>
</protein>
<dbReference type="Proteomes" id="UP000694546">
    <property type="component" value="Chromosome 2"/>
</dbReference>
<evidence type="ECO:0000256" key="1">
    <source>
        <dbReference type="SAM" id="SignalP"/>
    </source>
</evidence>
<dbReference type="GO" id="GO:0006511">
    <property type="term" value="P:ubiquitin-dependent protein catabolic process"/>
    <property type="evidence" value="ECO:0007669"/>
    <property type="project" value="TreeGrafter"/>
</dbReference>
<keyword evidence="1" id="KW-0732">Signal</keyword>
<dbReference type="PANTHER" id="PTHR22605">
    <property type="entry name" value="RZ-TYPE DOMAIN-CONTAINING PROTEIN"/>
    <property type="match status" value="1"/>
</dbReference>
<feature type="signal peptide" evidence="1">
    <location>
        <begin position="1"/>
        <end position="27"/>
    </location>
</feature>
<reference evidence="2" key="2">
    <citation type="submission" date="2025-09" db="UniProtKB">
        <authorList>
            <consortium name="Ensembl"/>
        </authorList>
    </citation>
    <scope>IDENTIFICATION</scope>
</reference>
<name>A0A8C5BV38_GADMO</name>
<dbReference type="GO" id="GO:0004842">
    <property type="term" value="F:ubiquitin-protein transferase activity"/>
    <property type="evidence" value="ECO:0007669"/>
    <property type="project" value="InterPro"/>
</dbReference>
<dbReference type="GO" id="GO:0016020">
    <property type="term" value="C:membrane"/>
    <property type="evidence" value="ECO:0007669"/>
    <property type="project" value="TreeGrafter"/>
</dbReference>